<dbReference type="EMBL" id="KI925018">
    <property type="protein sequence ID" value="ETW20550.1"/>
    <property type="molecule type" value="Genomic_DNA"/>
</dbReference>
<evidence type="ECO:0000256" key="1">
    <source>
        <dbReference type="SAM" id="MobiDB-lite"/>
    </source>
</evidence>
<protein>
    <submittedName>
        <fullName evidence="3">Uncharacterized protein</fullName>
    </submittedName>
</protein>
<gene>
    <name evidence="3" type="ORF">PFFVO_00602</name>
</gene>
<keyword evidence="2" id="KW-0472">Membrane</keyword>
<accession>A0A024VEC2</accession>
<dbReference type="PANTHER" id="PTHR15375:SF27">
    <property type="entry name" value="DBF4-TYPE DOMAIN-CONTAINING PROTEIN"/>
    <property type="match status" value="1"/>
</dbReference>
<feature type="transmembrane region" description="Helical" evidence="2">
    <location>
        <begin position="930"/>
        <end position="950"/>
    </location>
</feature>
<feature type="transmembrane region" description="Helical" evidence="2">
    <location>
        <begin position="1467"/>
        <end position="1485"/>
    </location>
</feature>
<dbReference type="InterPro" id="IPR051590">
    <property type="entry name" value="Replication_Regulatory_Kinase"/>
</dbReference>
<keyword evidence="2" id="KW-0812">Transmembrane</keyword>
<evidence type="ECO:0000256" key="2">
    <source>
        <dbReference type="SAM" id="Phobius"/>
    </source>
</evidence>
<reference evidence="3 4" key="2">
    <citation type="submission" date="2013-02" db="EMBL/GenBank/DDBJ databases">
        <title>The Genome Sequence of Plasmodium falciparum Vietnam Oak-Knoll (FVO).</title>
        <authorList>
            <consortium name="The Broad Institute Genome Sequencing Platform"/>
            <consortium name="The Broad Institute Genome Sequencing Center for Infectious Disease"/>
            <person name="Neafsey D."/>
            <person name="Cheeseman I."/>
            <person name="Volkman S."/>
            <person name="Adams J."/>
            <person name="Walker B."/>
            <person name="Young S.K."/>
            <person name="Zeng Q."/>
            <person name="Gargeya S."/>
            <person name="Fitzgerald M."/>
            <person name="Haas B."/>
            <person name="Abouelleil A."/>
            <person name="Alvarado L."/>
            <person name="Arachchi H.M."/>
            <person name="Berlin A.M."/>
            <person name="Chapman S.B."/>
            <person name="Dewar J."/>
            <person name="Goldberg J."/>
            <person name="Griggs A."/>
            <person name="Gujja S."/>
            <person name="Hansen M."/>
            <person name="Howarth C."/>
            <person name="Imamovic A."/>
            <person name="Larimer J."/>
            <person name="McCowan C."/>
            <person name="Murphy C."/>
            <person name="Neiman D."/>
            <person name="Pearson M."/>
            <person name="Priest M."/>
            <person name="Roberts A."/>
            <person name="Saif S."/>
            <person name="Shea T."/>
            <person name="Sisk P."/>
            <person name="Sykes S."/>
            <person name="Wortman J."/>
            <person name="Nusbaum C."/>
            <person name="Birren B."/>
        </authorList>
    </citation>
    <scope>NUCLEOTIDE SEQUENCE [LARGE SCALE GENOMIC DNA]</scope>
    <source>
        <strain evidence="4">Vietnam Oak-Knoll (FVO)</strain>
    </source>
</reference>
<feature type="transmembrane region" description="Helical" evidence="2">
    <location>
        <begin position="22"/>
        <end position="45"/>
    </location>
</feature>
<proteinExistence type="predicted"/>
<organism evidence="3 4">
    <name type="scientific">Plasmodium falciparum Vietnam Oak-Knoll</name>
    <name type="common">FVO</name>
    <dbReference type="NCBI Taxonomy" id="1036723"/>
    <lineage>
        <taxon>Eukaryota</taxon>
        <taxon>Sar</taxon>
        <taxon>Alveolata</taxon>
        <taxon>Apicomplexa</taxon>
        <taxon>Aconoidasida</taxon>
        <taxon>Haemosporida</taxon>
        <taxon>Plasmodiidae</taxon>
        <taxon>Plasmodium</taxon>
        <taxon>Plasmodium (Laverania)</taxon>
    </lineage>
</organism>
<keyword evidence="2" id="KW-1133">Transmembrane helix</keyword>
<evidence type="ECO:0000313" key="4">
    <source>
        <dbReference type="Proteomes" id="UP000030690"/>
    </source>
</evidence>
<feature type="compositionally biased region" description="Basic and acidic residues" evidence="1">
    <location>
        <begin position="1374"/>
        <end position="1395"/>
    </location>
</feature>
<dbReference type="Proteomes" id="UP000030690">
    <property type="component" value="Unassembled WGS sequence"/>
</dbReference>
<evidence type="ECO:0000313" key="3">
    <source>
        <dbReference type="EMBL" id="ETW20550.1"/>
    </source>
</evidence>
<feature type="transmembrane region" description="Helical" evidence="2">
    <location>
        <begin position="727"/>
        <end position="744"/>
    </location>
</feature>
<dbReference type="OrthoDB" id="384965at2759"/>
<sequence>MCLFLIYKIIIMNEDDAEYPKYYNLILNILNKNTLILFLFILISLMKNYNMKNNYLVNVIERLLPIIIKPIKNNNTIKKNKKKKKKILFNILYFKLFRLIFDKIETYHIYKKHLLLTFLRYIKNFLLNICSCVLITQYIFIKCIDLINKYNNQEYILIKTLSMEIFLQLWNNESVKIFLLKIGKSLIRFLIFIGNVEYIHKNILTLLLSSIKNTNQIDLKQKLSNLICNNKNNILQKKKIKHYIKKFQKSKKCILYISNQKFTYNINLNNNNVFSREQLLLEHIYIDNIKTNHTSEYKDEDITLQNMSLQNNIKELTYNNKNDVFPNFNINNIKNFTLLDFIFQIKNYFNYYKILLSDAEKKCIHFLMHVNYKTNNNMYHFNLFYNLYIKDNITNFIHDNKVIYYIDYIKNKDLEKQKFHMTHNFFKVAKKVYTLQAWVCNNSSDDLFIDPNCAEDMNLPGDHNKYFHKRKYENSLLDNNYSLKKSKKQNISYKDEGKAYDNIINDNVDNIYNVNNNDNMDNIYNVNNNDNNVNNNDNMDNIYNVNNNDNNNICDNMLSCEKEKIIYDLHDIIKLNNSVLSKIYCSHIRLSFFFPLLFYKTYYINDILSSSLFIYSKRFKSFKKENTTKIIKLMNLTYMSHIFIVKFLIQLLKEIKSVHPNICFMKRQKMKKKDIKTESLFFSKFSFFQCYKLLEYSLKKDIHMTNVFLNYLNKIILHFYEKKREHIVLSVIITLTIYNFLMFIQQKKKKQKAQDNNENICDDNTNTCDNNTNTCDNNTNTCDNNTNTCDNNTNTCDNNINIGDNNQTHLRDEKNNIHQDDYRFIEVIEKLNISEICKEIQNNCLIGYILKENNFYIDENISFIYVHDIYNYELKNHMKYIPHNINKEMFLLGDFKKHLFQTGIYKKVQVIKILKKNNINNLYTSEILNYIYYNSLYLLIHLLLNIRLYYNIFHSTYKKNAYYYNKEHLCYITKIQNVLSIKLNKRTNQREQFIYDKKVYKNDCNDSDNQMVDDGDNQIFSGSILSILIKLEKASYNNYLKKKLYIKKYYSKLKKGIIKNLKHYELANNINKYIKNVKEDKLFLDTIFKFDNSSFFLFNMSFQFVESMSKQNMRGVENIKKNTNNLHLENCNKINDINNNNNNNNYDYNYDDDMLYKQNNNFFMYIFSKIKNVYLFVDEINKMVYSIMHRDLNIYNTIIYSFNMQNIHDTNNLCINFYFYEIETNRCTDIHMGHVNDNKYYNNYQNKDLYMDTLKKNPKIENDIFFSSTNQLNTNTKNNTCNTIHKHPYLLCIFKYKDLKEDGNEKKNNVLYFNELIDYIISSIIETTYKKEKIIYWSSFLNNLKNYALINFHLLFYLCSLLKKINDMINVNNNDDKNNDDKNNDDKNNDDKNNDDNNNDNNNNDNNNNDNNNNNDYFYHNNLYDGNHCKSIHIIKKKIKICKDIYILYLYKIGLLLNISIYETFDLLFSVVCILFNYEFFNFYMEKKIYTLEEINKEHIKNFVTCIKEEVQFFITNYDMSIFIEGIQYIIMLFLIPFFIYYPQNVQNIQNVQSIQNVQKIKTNNNTINYIYILSSDSEKFSESSTDIDVLEDDLDNFKSSQIDEKNIASHMKEQKQNKYEEKKDDAINKNVWIFKIFKFFYYRSFMCFYKNKSQEEHLYEKKKCFLYFFFHKNKKKKIKKIKNNKIQKKNLSEQIYYLRKMLFKKSNFAIMCKQAYIIKWICLRMFILKKYDYKRFNLIELFQYIYKKLHCINNKQTFEFHLISTDNSLNHFDSIDIKYIFHIFLIHINKMINYLTKKYYELCSQEEKCIQFTNIKLMSKKEIKIFNLYNQINNNIISFIISFYPYLIKNIFSYDIFYKLFNIYFNMYIINKQTNYISLHSSIYLILFIFVKHTNTSVYTMFSYFTSLQNYLETTNSFPLFDSYCLNYEGAKCHIRESVEYFVQNLDEEFFIFDDIKIIFDVNSISLFYHMLINIFR</sequence>
<feature type="transmembrane region" description="Helical" evidence="2">
    <location>
        <begin position="121"/>
        <end position="141"/>
    </location>
</feature>
<dbReference type="PANTHER" id="PTHR15375">
    <property type="entry name" value="ACTIVATOR OF S-PHASE KINASE-RELATED"/>
    <property type="match status" value="1"/>
</dbReference>
<name>A0A024VEC2_PLAFA</name>
<reference evidence="3 4" key="1">
    <citation type="submission" date="2013-02" db="EMBL/GenBank/DDBJ databases">
        <title>The Genome Annotation of Plasmodium falciparum Vietnam Oak-Knoll (FVO).</title>
        <authorList>
            <consortium name="The Broad Institute Genome Sequencing Platform"/>
            <consortium name="The Broad Institute Genome Sequencing Center for Infectious Disease"/>
            <person name="Neafsey D."/>
            <person name="Hoffman S."/>
            <person name="Volkman S."/>
            <person name="Rosenthal P."/>
            <person name="Walker B."/>
            <person name="Young S.K."/>
            <person name="Zeng Q."/>
            <person name="Gargeya S."/>
            <person name="Fitzgerald M."/>
            <person name="Haas B."/>
            <person name="Abouelleil A."/>
            <person name="Allen A.W."/>
            <person name="Alvarado L."/>
            <person name="Arachchi H.M."/>
            <person name="Berlin A.M."/>
            <person name="Chapman S.B."/>
            <person name="Gainer-Dewar J."/>
            <person name="Goldberg J."/>
            <person name="Griggs A."/>
            <person name="Gujja S."/>
            <person name="Hansen M."/>
            <person name="Howarth C."/>
            <person name="Imamovic A."/>
            <person name="Ireland A."/>
            <person name="Larimer J."/>
            <person name="McCowan C."/>
            <person name="Murphy C."/>
            <person name="Pearson M."/>
            <person name="Poon T.W."/>
            <person name="Priest M."/>
            <person name="Roberts A."/>
            <person name="Saif S."/>
            <person name="Shea T."/>
            <person name="Sisk P."/>
            <person name="Sykes S."/>
            <person name="Wortman J."/>
            <person name="Nusbaum C."/>
            <person name="Birren B."/>
        </authorList>
    </citation>
    <scope>NUCLEOTIDE SEQUENCE [LARGE SCALE GENOMIC DNA]</scope>
    <source>
        <strain evidence="4">Vietnam Oak-Knoll (FVO)</strain>
    </source>
</reference>
<feature type="compositionally biased region" description="Low complexity" evidence="1">
    <location>
        <begin position="1399"/>
        <end position="1412"/>
    </location>
</feature>
<feature type="transmembrane region" description="Helical" evidence="2">
    <location>
        <begin position="1522"/>
        <end position="1542"/>
    </location>
</feature>
<feature type="region of interest" description="Disordered" evidence="1">
    <location>
        <begin position="1373"/>
        <end position="1412"/>
    </location>
</feature>